<accession>A0A8S5QA93</accession>
<feature type="transmembrane region" description="Helical" evidence="1">
    <location>
        <begin position="45"/>
        <end position="63"/>
    </location>
</feature>
<organism evidence="2">
    <name type="scientific">Siphoviridae sp. ctu9a31</name>
    <dbReference type="NCBI Taxonomy" id="2825712"/>
    <lineage>
        <taxon>Viruses</taxon>
        <taxon>Duplodnaviria</taxon>
        <taxon>Heunggongvirae</taxon>
        <taxon>Uroviricota</taxon>
        <taxon>Caudoviricetes</taxon>
    </lineage>
</organism>
<evidence type="ECO:0000256" key="1">
    <source>
        <dbReference type="SAM" id="Phobius"/>
    </source>
</evidence>
<name>A0A8S5QA93_9CAUD</name>
<dbReference type="EMBL" id="BK015613">
    <property type="protein sequence ID" value="DAE15842.1"/>
    <property type="molecule type" value="Genomic_DNA"/>
</dbReference>
<sequence>MEIMQTLIANMTIILAIVGALAFMVSVITQVIKGIGVFNKVPTDIVVFVLSIGITVTAFVAYMQYIHMIILWYMILAAIMAGFVVAFVAMYGWEKLSELWKRFGKDVK</sequence>
<keyword evidence="1" id="KW-1133">Transmembrane helix</keyword>
<reference evidence="2" key="1">
    <citation type="journal article" date="2021" name="Proc. Natl. Acad. Sci. U.S.A.">
        <title>A Catalog of Tens of Thousands of Viruses from Human Metagenomes Reveals Hidden Associations with Chronic Diseases.</title>
        <authorList>
            <person name="Tisza M.J."/>
            <person name="Buck C.B."/>
        </authorList>
    </citation>
    <scope>NUCLEOTIDE SEQUENCE</scope>
    <source>
        <strain evidence="2">Ctu9a31</strain>
    </source>
</reference>
<keyword evidence="1" id="KW-0472">Membrane</keyword>
<feature type="transmembrane region" description="Helical" evidence="1">
    <location>
        <begin position="7"/>
        <end position="33"/>
    </location>
</feature>
<proteinExistence type="predicted"/>
<keyword evidence="1" id="KW-0812">Transmembrane</keyword>
<protein>
    <submittedName>
        <fullName evidence="2">Holin</fullName>
    </submittedName>
</protein>
<feature type="transmembrane region" description="Helical" evidence="1">
    <location>
        <begin position="70"/>
        <end position="93"/>
    </location>
</feature>
<evidence type="ECO:0000313" key="2">
    <source>
        <dbReference type="EMBL" id="DAE15842.1"/>
    </source>
</evidence>